<feature type="region of interest" description="Disordered" evidence="1">
    <location>
        <begin position="138"/>
        <end position="209"/>
    </location>
</feature>
<organism evidence="2 3">
    <name type="scientific">Taenia crassiceps</name>
    <dbReference type="NCBI Taxonomy" id="6207"/>
    <lineage>
        <taxon>Eukaryota</taxon>
        <taxon>Metazoa</taxon>
        <taxon>Spiralia</taxon>
        <taxon>Lophotrochozoa</taxon>
        <taxon>Platyhelminthes</taxon>
        <taxon>Cestoda</taxon>
        <taxon>Eucestoda</taxon>
        <taxon>Cyclophyllidea</taxon>
        <taxon>Taeniidae</taxon>
        <taxon>Taenia</taxon>
    </lineage>
</organism>
<feature type="compositionally biased region" description="Polar residues" evidence="1">
    <location>
        <begin position="379"/>
        <end position="388"/>
    </location>
</feature>
<feature type="compositionally biased region" description="Low complexity" evidence="1">
    <location>
        <begin position="283"/>
        <end position="295"/>
    </location>
</feature>
<comment type="caution">
    <text evidence="2">The sequence shown here is derived from an EMBL/GenBank/DDBJ whole genome shotgun (WGS) entry which is preliminary data.</text>
</comment>
<evidence type="ECO:0000313" key="3">
    <source>
        <dbReference type="Proteomes" id="UP001651158"/>
    </source>
</evidence>
<feature type="compositionally biased region" description="Polar residues" evidence="1">
    <location>
        <begin position="74"/>
        <end position="84"/>
    </location>
</feature>
<feature type="compositionally biased region" description="Polar residues" evidence="1">
    <location>
        <begin position="271"/>
        <end position="282"/>
    </location>
</feature>
<keyword evidence="3" id="KW-1185">Reference proteome</keyword>
<feature type="compositionally biased region" description="Low complexity" evidence="1">
    <location>
        <begin position="398"/>
        <end position="412"/>
    </location>
</feature>
<evidence type="ECO:0000256" key="1">
    <source>
        <dbReference type="SAM" id="MobiDB-lite"/>
    </source>
</evidence>
<accession>A0ABR4QHQ5</accession>
<reference evidence="2 3" key="1">
    <citation type="journal article" date="2022" name="Front. Cell. Infect. Microbiol.">
        <title>The Genomes of Two Strains of Taenia crassiceps the Animal Model for the Study of Human Cysticercosis.</title>
        <authorList>
            <person name="Bobes R.J."/>
            <person name="Estrada K."/>
            <person name="Rios-Valencia D.G."/>
            <person name="Calderon-Gallegos A."/>
            <person name="de la Torre P."/>
            <person name="Carrero J.C."/>
            <person name="Sanchez-Flores A."/>
            <person name="Laclette J.P."/>
        </authorList>
    </citation>
    <scope>NUCLEOTIDE SEQUENCE [LARGE SCALE GENOMIC DNA]</scope>
    <source>
        <strain evidence="2">WFUcys</strain>
    </source>
</reference>
<proteinExistence type="predicted"/>
<feature type="compositionally biased region" description="Basic and acidic residues" evidence="1">
    <location>
        <begin position="108"/>
        <end position="122"/>
    </location>
</feature>
<evidence type="ECO:0000313" key="2">
    <source>
        <dbReference type="EMBL" id="KAL5109107.1"/>
    </source>
</evidence>
<name>A0ABR4QHQ5_9CEST</name>
<feature type="compositionally biased region" description="Polar residues" evidence="1">
    <location>
        <begin position="420"/>
        <end position="454"/>
    </location>
</feature>
<feature type="compositionally biased region" description="Low complexity" evidence="1">
    <location>
        <begin position="147"/>
        <end position="156"/>
    </location>
</feature>
<protein>
    <submittedName>
        <fullName evidence="2">Uncharacterized protein</fullName>
    </submittedName>
</protein>
<dbReference type="Proteomes" id="UP001651158">
    <property type="component" value="Unassembled WGS sequence"/>
</dbReference>
<feature type="compositionally biased region" description="Low complexity" evidence="1">
    <location>
        <begin position="17"/>
        <end position="26"/>
    </location>
</feature>
<feature type="region of interest" description="Disordered" evidence="1">
    <location>
        <begin position="17"/>
        <end position="125"/>
    </location>
</feature>
<feature type="compositionally biased region" description="Basic and acidic residues" evidence="1">
    <location>
        <begin position="169"/>
        <end position="181"/>
    </location>
</feature>
<feature type="region of interest" description="Disordered" evidence="1">
    <location>
        <begin position="271"/>
        <end position="295"/>
    </location>
</feature>
<feature type="compositionally biased region" description="Polar residues" evidence="1">
    <location>
        <begin position="39"/>
        <end position="56"/>
    </location>
</feature>
<feature type="region of interest" description="Disordered" evidence="1">
    <location>
        <begin position="357"/>
        <end position="455"/>
    </location>
</feature>
<dbReference type="EMBL" id="JAKROA010000003">
    <property type="protein sequence ID" value="KAL5109107.1"/>
    <property type="molecule type" value="Genomic_DNA"/>
</dbReference>
<sequence length="484" mass="52538">MAAAATGTVEAMKRLFESGGKSESGSFINNHDSLYNGMSRGSNGRTNSSKNATNQNSSASSLLPYSAASERSCTDQTQGQQSRNKPTPPKVKPKPHVLRKTAPATHPELSENYKSLSDHGKVESGSVTGSSIFGFKAANGTKANNDSSSRLLISSSEPGSKHPALAENDVSKKLNKERHESAAPLPLPNSSRNPSKKPPPVPKKPKSISSAYSVDAVRTQYKYDEELEEQFGLKIDQSAYDFTQHWVACQAERQAESALNKLKKGVREISGKTTLNGSPVNISRTSSVSSSSGLSTSHFTNSSIRSILKKGRPSLKLEIKKRLTFKDDHELITKYNYPSEECYDDLDSLDRYRSALGSDSDSSSTFDEPEEYDFVNVGAPNTSRSSGGRMNENRILFTGSSASTTSSSTLKDTPTHQQKHSGYSSRNHNSSKNNDNAGASSGKRTTERNSSNKCSDAFRSTPIVVKPSKGGTFKRFSDGIRFHY</sequence>
<gene>
    <name evidence="2" type="ORF">TcWFU_006626</name>
</gene>
<feature type="compositionally biased region" description="Low complexity" evidence="1">
    <location>
        <begin position="57"/>
        <end position="69"/>
    </location>
</feature>